<feature type="signal peptide" evidence="2">
    <location>
        <begin position="1"/>
        <end position="22"/>
    </location>
</feature>
<dbReference type="Proteomes" id="UP000007460">
    <property type="component" value="Chromosome"/>
</dbReference>
<dbReference type="Gene3D" id="2.60.40.2700">
    <property type="match status" value="3"/>
</dbReference>
<reference evidence="3 4" key="1">
    <citation type="journal article" date="2010" name="J. Bacteriol.">
        <title>Complete genome sequence of "Candidatus Puniceispirillum marinum" IMCC1322, a representative of the SAR116 clade in the Alphaproteobacteria.</title>
        <authorList>
            <person name="Oh H.M."/>
            <person name="Kwon K.K."/>
            <person name="Kang I."/>
            <person name="Kang S.G."/>
            <person name="Lee J.H."/>
            <person name="Kim S.J."/>
            <person name="Cho J.C."/>
        </authorList>
    </citation>
    <scope>NUCLEOTIDE SEQUENCE [LARGE SCALE GENOMIC DNA]</scope>
    <source>
        <strain evidence="3 4">IMCC1322</strain>
    </source>
</reference>
<dbReference type="eggNOG" id="COG2931">
    <property type="taxonomic scope" value="Bacteria"/>
</dbReference>
<accession>D5BT06</accession>
<dbReference type="HOGENOM" id="CLU_692366_0_0_5"/>
<evidence type="ECO:0000256" key="2">
    <source>
        <dbReference type="SAM" id="SignalP"/>
    </source>
</evidence>
<gene>
    <name evidence="3" type="ordered locus">SAR116_1160</name>
</gene>
<keyword evidence="2" id="KW-0732">Signal</keyword>
<proteinExistence type="predicted"/>
<sequence length="398" mass="41783">MQQIKSLLVASVFAIGAQSAMAGGLPETKSTDSTSAGSGNTQAATTSATTTAASESATSASTSSSSTSGSSANTAQTDVANTSTQATETSDYDETENGTVFVAIEDDPLIVDASAIMDDDGMGNVQVQWQISKDGKAWMNLTGAVHQSFTPREIHVGKRLRVQISYVDGQGNLETLISPPSTKVQNVNDKPIGSPQLAGNAREEDALVVDTSLIADEDGVGTYAIIWQRSSTKTEWQAFPESVGEVLQLTQAHVGYSYRAVVSYIDSHGTRELLITNPSETVVNVDDPVEGEVLLAGEASEGAVLTANTARVSDEDGIASMTVGWEASKDGRNWRAIETGGASQLRLSQALVDKQVRARVSVVDIFGIETVIFSQATNTVKNVNNKPAGTIFVKRVGG</sequence>
<evidence type="ECO:0000256" key="1">
    <source>
        <dbReference type="SAM" id="MobiDB-lite"/>
    </source>
</evidence>
<keyword evidence="4" id="KW-1185">Reference proteome</keyword>
<dbReference type="AlphaFoldDB" id="D5BT06"/>
<feature type="region of interest" description="Disordered" evidence="1">
    <location>
        <begin position="23"/>
        <end position="96"/>
    </location>
</feature>
<dbReference type="KEGG" id="apb:SAR116_1160"/>
<evidence type="ECO:0000313" key="3">
    <source>
        <dbReference type="EMBL" id="ADE39403.1"/>
    </source>
</evidence>
<organism evidence="3 4">
    <name type="scientific">Puniceispirillum marinum (strain IMCC1322)</name>
    <dbReference type="NCBI Taxonomy" id="488538"/>
    <lineage>
        <taxon>Bacteria</taxon>
        <taxon>Pseudomonadati</taxon>
        <taxon>Pseudomonadota</taxon>
        <taxon>Alphaproteobacteria</taxon>
        <taxon>Candidatus Puniceispirillales</taxon>
        <taxon>Candidatus Puniceispirillaceae</taxon>
        <taxon>Candidatus Puniceispirillum</taxon>
    </lineage>
</organism>
<feature type="compositionally biased region" description="Polar residues" evidence="1">
    <location>
        <begin position="78"/>
        <end position="89"/>
    </location>
</feature>
<dbReference type="OrthoDB" id="6756629at2"/>
<dbReference type="EMBL" id="CP001751">
    <property type="protein sequence ID" value="ADE39403.1"/>
    <property type="molecule type" value="Genomic_DNA"/>
</dbReference>
<dbReference type="STRING" id="488538.SAR116_1160"/>
<name>D5BT06_PUNMI</name>
<protein>
    <submittedName>
        <fullName evidence="3">Uncharacterized protein</fullName>
    </submittedName>
</protein>
<feature type="compositionally biased region" description="Low complexity" evidence="1">
    <location>
        <begin position="33"/>
        <end position="77"/>
    </location>
</feature>
<evidence type="ECO:0000313" key="4">
    <source>
        <dbReference type="Proteomes" id="UP000007460"/>
    </source>
</evidence>
<feature type="chain" id="PRO_5003069642" evidence="2">
    <location>
        <begin position="23"/>
        <end position="398"/>
    </location>
</feature>
<dbReference type="RefSeq" id="WP_013046032.1">
    <property type="nucleotide sequence ID" value="NC_014010.1"/>
</dbReference>